<sequence length="737" mass="84316">MHHARFSVCHTMFATRSLKHRKAMLYSFYVLIVCIVFYFVICLGANYVDSEKLPGGPVKKDLKKVLNKTHRESPTANERPQAQVIPKTVEDNQQPVKKHQGRVNMHIFEDCCGGSLQKLRSNLLYPLFPNVRTTVSRLSISPQWRNYGLRTFGYIHPAVTGEYIFGVGSDDNSEFWLSLNESPQNLERLAYVGETGDEWSAPGEYWKFASQISKPVLLVKDMKYFFEALLKQNEGMDHLQIAWRLNQDSSNFEVITSEFLSLYEDESSLLMGDIDHIPQTEASYDRFLESIPKSPNPVGDMIREDLRDHIFKIPLMDESYTKVLFPECDYKPSYIIGTKIGRYHGVNLIHFSSVYPNDYTRQTYAHDEHLCFYKQDTSFEESKGFAGYLNEVADPDVQGNNKEGPNWQRVYDVKPFDAGSKQSTVAVNSCKRAGNIVMSQNQAMPIVKAFMTALHSKDATRGYSLLRVLNVVRRQDNGKGSRYLVELELVGSQGQKVLVSRYVYAQQTETAQQLPALCSPKQFNWNPSATVHVIVAVKNQARWVIQFIREMEKIYRVTGDKNFNVIIIDYNSSDMDIEKRLKNAKLPSYTFKKMEGNFQRSGGLQAGINLVEDSHSILFLTDLHLYHPLNLLNSIRKHCVEGKMVYAPVVMRLDCGASPRAPSGFWETAGYGLMGIYKSDIDRIGGMNTAEFKDKWGGEDWELLDRVLENGLEVERLHLRNFLHHFHSKRGMWGNSA</sequence>
<comment type="caution">
    <text evidence="11">The sequence shown here is derived from an EMBL/GenBank/DDBJ whole genome shotgun (WGS) entry which is preliminary data.</text>
</comment>
<evidence type="ECO:0000256" key="9">
    <source>
        <dbReference type="RuleBase" id="RU364016"/>
    </source>
</evidence>
<evidence type="ECO:0000256" key="4">
    <source>
        <dbReference type="ARBA" id="ARBA00022692"/>
    </source>
</evidence>
<comment type="similarity">
    <text evidence="2 9">Belongs to the chondroitin N-acetylgalactosaminyltransferase family.</text>
</comment>
<dbReference type="SUPFAM" id="SSF53448">
    <property type="entry name" value="Nucleotide-diphospho-sugar transferases"/>
    <property type="match status" value="1"/>
</dbReference>
<proteinExistence type="inferred from homology"/>
<gene>
    <name evidence="11" type="ORF">IRJ41_003221</name>
</gene>
<keyword evidence="5 9" id="KW-0735">Signal-anchor</keyword>
<dbReference type="OrthoDB" id="5971499at2759"/>
<feature type="transmembrane region" description="Helical" evidence="9">
    <location>
        <begin position="26"/>
        <end position="48"/>
    </location>
</feature>
<evidence type="ECO:0000256" key="8">
    <source>
        <dbReference type="ARBA" id="ARBA00023136"/>
    </source>
</evidence>
<dbReference type="GO" id="GO:0032580">
    <property type="term" value="C:Golgi cisterna membrane"/>
    <property type="evidence" value="ECO:0007669"/>
    <property type="project" value="UniProtKB-SubCell"/>
</dbReference>
<dbReference type="EMBL" id="JAFHDT010000024">
    <property type="protein sequence ID" value="KAI7791652.1"/>
    <property type="molecule type" value="Genomic_DNA"/>
</dbReference>
<evidence type="ECO:0000256" key="1">
    <source>
        <dbReference type="ARBA" id="ARBA00004447"/>
    </source>
</evidence>
<evidence type="ECO:0000256" key="2">
    <source>
        <dbReference type="ARBA" id="ARBA00009239"/>
    </source>
</evidence>
<reference evidence="11" key="1">
    <citation type="submission" date="2021-02" db="EMBL/GenBank/DDBJ databases">
        <title>Comparative genomics reveals that relaxation of natural selection precedes convergent phenotypic evolution of cavefish.</title>
        <authorList>
            <person name="Peng Z."/>
        </authorList>
    </citation>
    <scope>NUCLEOTIDE SEQUENCE</scope>
    <source>
        <tissue evidence="11">Muscle</tissue>
    </source>
</reference>
<dbReference type="EC" id="2.4.1.-" evidence="9"/>
<dbReference type="Pfam" id="PF05679">
    <property type="entry name" value="CHGN"/>
    <property type="match status" value="1"/>
</dbReference>
<evidence type="ECO:0000256" key="6">
    <source>
        <dbReference type="ARBA" id="ARBA00022989"/>
    </source>
</evidence>
<evidence type="ECO:0000256" key="7">
    <source>
        <dbReference type="ARBA" id="ARBA00023034"/>
    </source>
</evidence>
<dbReference type="GO" id="GO:0008376">
    <property type="term" value="F:acetylgalactosaminyltransferase activity"/>
    <property type="evidence" value="ECO:0007669"/>
    <property type="project" value="InterPro"/>
</dbReference>
<dbReference type="InterPro" id="IPR051227">
    <property type="entry name" value="CS_glycosyltransferase"/>
</dbReference>
<keyword evidence="4 9" id="KW-0812">Transmembrane</keyword>
<dbReference type="InterPro" id="IPR037524">
    <property type="entry name" value="PA14/GLEYA"/>
</dbReference>
<evidence type="ECO:0000313" key="11">
    <source>
        <dbReference type="EMBL" id="KAI7791652.1"/>
    </source>
</evidence>
<organism evidence="11 12">
    <name type="scientific">Triplophysa rosa</name>
    <name type="common">Cave loach</name>
    <dbReference type="NCBI Taxonomy" id="992332"/>
    <lineage>
        <taxon>Eukaryota</taxon>
        <taxon>Metazoa</taxon>
        <taxon>Chordata</taxon>
        <taxon>Craniata</taxon>
        <taxon>Vertebrata</taxon>
        <taxon>Euteleostomi</taxon>
        <taxon>Actinopterygii</taxon>
        <taxon>Neopterygii</taxon>
        <taxon>Teleostei</taxon>
        <taxon>Ostariophysi</taxon>
        <taxon>Cypriniformes</taxon>
        <taxon>Nemacheilidae</taxon>
        <taxon>Triplophysa</taxon>
    </lineage>
</organism>
<keyword evidence="7 9" id="KW-0333">Golgi apparatus</keyword>
<accession>A0A9W7T6I9</accession>
<dbReference type="Gene3D" id="3.90.550.10">
    <property type="entry name" value="Spore Coat Polysaccharide Biosynthesis Protein SpsA, Chain A"/>
    <property type="match status" value="1"/>
</dbReference>
<protein>
    <recommendedName>
        <fullName evidence="9">Hexosyltransferase</fullName>
        <ecNumber evidence="9">2.4.1.-</ecNumber>
    </recommendedName>
</protein>
<evidence type="ECO:0000313" key="12">
    <source>
        <dbReference type="Proteomes" id="UP001059041"/>
    </source>
</evidence>
<evidence type="ECO:0000256" key="5">
    <source>
        <dbReference type="ARBA" id="ARBA00022968"/>
    </source>
</evidence>
<dbReference type="PROSITE" id="PS51820">
    <property type="entry name" value="PA14"/>
    <property type="match status" value="1"/>
</dbReference>
<keyword evidence="8 9" id="KW-0472">Membrane</keyword>
<keyword evidence="12" id="KW-1185">Reference proteome</keyword>
<dbReference type="PANTHER" id="PTHR12369">
    <property type="entry name" value="CHONDROITIN SYNTHASE"/>
    <property type="match status" value="1"/>
</dbReference>
<evidence type="ECO:0000256" key="3">
    <source>
        <dbReference type="ARBA" id="ARBA00022679"/>
    </source>
</evidence>
<comment type="subcellular location">
    <subcellularLocation>
        <location evidence="1 9">Golgi apparatus</location>
        <location evidence="1 9">Golgi stack membrane</location>
        <topology evidence="1 9">Single-pass type II membrane protein</topology>
    </subcellularLocation>
</comment>
<name>A0A9W7T6I9_TRIRA</name>
<keyword evidence="3 9" id="KW-0808">Transferase</keyword>
<dbReference type="InterPro" id="IPR008428">
    <property type="entry name" value="Chond_GalNAc"/>
</dbReference>
<feature type="domain" description="PA14" evidence="10">
    <location>
        <begin position="98"/>
        <end position="259"/>
    </location>
</feature>
<keyword evidence="6 9" id="KW-1133">Transmembrane helix</keyword>
<dbReference type="InterPro" id="IPR029044">
    <property type="entry name" value="Nucleotide-diphossugar_trans"/>
</dbReference>
<dbReference type="PANTHER" id="PTHR12369:SF15">
    <property type="entry name" value="BETA-1,4-N-ACETYLGALACTOSAMINYLTRANSFERASE 3"/>
    <property type="match status" value="1"/>
</dbReference>
<evidence type="ECO:0000259" key="10">
    <source>
        <dbReference type="PROSITE" id="PS51820"/>
    </source>
</evidence>
<dbReference type="CDD" id="cd00761">
    <property type="entry name" value="Glyco_tranf_GTA_type"/>
    <property type="match status" value="1"/>
</dbReference>
<dbReference type="Proteomes" id="UP001059041">
    <property type="component" value="Linkage Group LG24"/>
</dbReference>
<dbReference type="AlphaFoldDB" id="A0A9W7T6I9"/>